<organism evidence="1 2">
    <name type="scientific">Costertonia aggregata</name>
    <dbReference type="NCBI Taxonomy" id="343403"/>
    <lineage>
        <taxon>Bacteria</taxon>
        <taxon>Pseudomonadati</taxon>
        <taxon>Bacteroidota</taxon>
        <taxon>Flavobacteriia</taxon>
        <taxon>Flavobacteriales</taxon>
        <taxon>Flavobacteriaceae</taxon>
        <taxon>Costertonia</taxon>
    </lineage>
</organism>
<dbReference type="RefSeq" id="WP_179241511.1">
    <property type="nucleotide sequence ID" value="NZ_CP058595.1"/>
</dbReference>
<evidence type="ECO:0000313" key="1">
    <source>
        <dbReference type="EMBL" id="QLG45222.1"/>
    </source>
</evidence>
<dbReference type="Gene3D" id="3.90.550.10">
    <property type="entry name" value="Spore Coat Polysaccharide Biosynthesis Protein SpsA, Chain A"/>
    <property type="match status" value="1"/>
</dbReference>
<gene>
    <name evidence="1" type="ORF">HYG79_07625</name>
</gene>
<dbReference type="EMBL" id="CP058595">
    <property type="protein sequence ID" value="QLG45222.1"/>
    <property type="molecule type" value="Genomic_DNA"/>
</dbReference>
<accession>A0A7H9AP55</accession>
<protein>
    <submittedName>
        <fullName evidence="1">DUF2064 domain-containing protein</fullName>
    </submittedName>
</protein>
<dbReference type="InterPro" id="IPR029044">
    <property type="entry name" value="Nucleotide-diphossugar_trans"/>
</dbReference>
<dbReference type="KEGG" id="cagg:HYG79_07625"/>
<dbReference type="AlphaFoldDB" id="A0A7H9AP55"/>
<reference evidence="1 2" key="1">
    <citation type="journal article" date="2006" name="Int. J. Syst. Evol. Microbiol.">
        <title>Costertonia aggregata gen. nov., sp. nov., a mesophilic marine bacterium of the family Flavobacteriaceae, isolated from a mature biofilm.</title>
        <authorList>
            <person name="Kwon K.K."/>
            <person name="Lee Y.K."/>
            <person name="Lee H.K."/>
        </authorList>
    </citation>
    <scope>NUCLEOTIDE SEQUENCE [LARGE SCALE GENOMIC DNA]</scope>
    <source>
        <strain evidence="1 2">KCCM 42265</strain>
    </source>
</reference>
<dbReference type="PANTHER" id="PTHR36529">
    <property type="entry name" value="SLL1095 PROTEIN"/>
    <property type="match status" value="1"/>
</dbReference>
<proteinExistence type="predicted"/>
<dbReference type="InterPro" id="IPR018641">
    <property type="entry name" value="Trfase_1_rSAM/seldom-assoc"/>
</dbReference>
<keyword evidence="2" id="KW-1185">Reference proteome</keyword>
<sequence length="230" mass="26455">MFSTYHRTAILIFANSATEDAKQKAIPNTDTLFRELTKHTLREVQKTNIPYFHYTEKEQTGNSFGERFTNAIQSVFDLGFERIITIGNDTPQLKATHLVEAEKALRENKTVLGPSLDGGFYLMGLHKSNFDIDIFKRLPWQRFSLWNRISDVLKNTDCSIHSLPVLSDIDSLSDIQRLNAFRKSISKTLLKILSLLLKGHNNISNFFLQFYFTLTVHRLFNKGSPAVLHF</sequence>
<dbReference type="SUPFAM" id="SSF53448">
    <property type="entry name" value="Nucleotide-diphospho-sugar transferases"/>
    <property type="match status" value="1"/>
</dbReference>
<dbReference type="PANTHER" id="PTHR36529:SF1">
    <property type="entry name" value="GLYCOSYLTRANSFERASE"/>
    <property type="match status" value="1"/>
</dbReference>
<evidence type="ECO:0000313" key="2">
    <source>
        <dbReference type="Proteomes" id="UP000509302"/>
    </source>
</evidence>
<name>A0A7H9AP55_9FLAO</name>
<dbReference type="Pfam" id="PF09837">
    <property type="entry name" value="DUF2064"/>
    <property type="match status" value="1"/>
</dbReference>
<dbReference type="Proteomes" id="UP000509302">
    <property type="component" value="Chromosome"/>
</dbReference>